<dbReference type="PANTHER" id="PTHR10491">
    <property type="entry name" value="DTDP-4-DEHYDRORHAMNOSE REDUCTASE"/>
    <property type="match status" value="1"/>
</dbReference>
<dbReference type="GO" id="GO:0008831">
    <property type="term" value="F:dTDP-4-dehydrorhamnose reductase activity"/>
    <property type="evidence" value="ECO:0007669"/>
    <property type="project" value="UniProtKB-EC"/>
</dbReference>
<sequence>MTFLVLGAGGQVGQVLLRSLARHGAVVGATRSGHLIDGRPCEVANLDQPDDLPALLDRVRPAAVINAAAYTAVDAAEQDAACARRVNRDAPGLIARWCADHAVPFVHYSTDYVFDGKGSVPYTEQDPTAPLNVYGVTKRDGELAVRDAGGRHLIFRTAWVYAAYGRNFLRTMLRLAADHDSVRVVSDQIGAPTSAQLIADITALALIHPVKHCGTWHLTASGQTSWAGFAEAIFAEAHRQGVLRKVPQVVPISTAEYPTPARRPAWSVLDNRRLQREMGLILPPWQQGLQRVIGELAQDVSHTIG</sequence>
<evidence type="ECO:0000313" key="9">
    <source>
        <dbReference type="Proteomes" id="UP001302072"/>
    </source>
</evidence>
<reference evidence="8 9" key="1">
    <citation type="submission" date="2022-12" db="EMBL/GenBank/DDBJ databases">
        <title>Two new species, Stenotrophomonas aracearum and Stenotrophomonas oahuensis, isolated from Anthurium (Araceae family) in Hawaii.</title>
        <authorList>
            <person name="Chunag S.C."/>
            <person name="Dobhal S."/>
            <person name="Alvarez A."/>
            <person name="Arif M."/>
        </authorList>
    </citation>
    <scope>NUCLEOTIDE SEQUENCE [LARGE SCALE GENOMIC DNA]</scope>
    <source>
        <strain evidence="8 9">A5586</strain>
    </source>
</reference>
<organism evidence="8 9">
    <name type="scientific">Stenotrophomonas oahuensis</name>
    <dbReference type="NCBI Taxonomy" id="3003271"/>
    <lineage>
        <taxon>Bacteria</taxon>
        <taxon>Pseudomonadati</taxon>
        <taxon>Pseudomonadota</taxon>
        <taxon>Gammaproteobacteria</taxon>
        <taxon>Lysobacterales</taxon>
        <taxon>Lysobacteraceae</taxon>
        <taxon>Stenotrophomonas</taxon>
    </lineage>
</organism>
<protein>
    <recommendedName>
        <fullName evidence="4 6">dTDP-4-dehydrorhamnose reductase</fullName>
        <ecNumber evidence="3 6">1.1.1.133</ecNumber>
    </recommendedName>
</protein>
<name>A0ABY9YJC1_9GAMM</name>
<comment type="catalytic activity">
    <reaction evidence="5 6">
        <text>dTDP-beta-L-rhamnose + NADP(+) = dTDP-4-dehydro-beta-L-rhamnose + NADPH + H(+)</text>
        <dbReference type="Rhea" id="RHEA:21796"/>
        <dbReference type="ChEBI" id="CHEBI:15378"/>
        <dbReference type="ChEBI" id="CHEBI:57510"/>
        <dbReference type="ChEBI" id="CHEBI:57783"/>
        <dbReference type="ChEBI" id="CHEBI:58349"/>
        <dbReference type="ChEBI" id="CHEBI:62830"/>
        <dbReference type="EC" id="1.1.1.133"/>
    </reaction>
</comment>
<evidence type="ECO:0000259" key="7">
    <source>
        <dbReference type="Pfam" id="PF04321"/>
    </source>
</evidence>
<dbReference type="EC" id="1.1.1.133" evidence="3 6"/>
<dbReference type="PANTHER" id="PTHR10491:SF4">
    <property type="entry name" value="METHIONINE ADENOSYLTRANSFERASE 2 SUBUNIT BETA"/>
    <property type="match status" value="1"/>
</dbReference>
<dbReference type="Proteomes" id="UP001302072">
    <property type="component" value="Chromosome"/>
</dbReference>
<evidence type="ECO:0000256" key="4">
    <source>
        <dbReference type="ARBA" id="ARBA00017099"/>
    </source>
</evidence>
<keyword evidence="6 8" id="KW-0560">Oxidoreductase</keyword>
<gene>
    <name evidence="8" type="primary">rfbD</name>
    <name evidence="8" type="ORF">PDM29_10335</name>
</gene>
<accession>A0ABY9YJC1</accession>
<comment type="similarity">
    <text evidence="2 6">Belongs to the dTDP-4-dehydrorhamnose reductase family.</text>
</comment>
<dbReference type="InterPro" id="IPR036291">
    <property type="entry name" value="NAD(P)-bd_dom_sf"/>
</dbReference>
<dbReference type="InterPro" id="IPR029903">
    <property type="entry name" value="RmlD-like-bd"/>
</dbReference>
<evidence type="ECO:0000256" key="1">
    <source>
        <dbReference type="ARBA" id="ARBA00004781"/>
    </source>
</evidence>
<evidence type="ECO:0000256" key="3">
    <source>
        <dbReference type="ARBA" id="ARBA00012929"/>
    </source>
</evidence>
<comment type="function">
    <text evidence="6">Catalyzes the reduction of dTDP-6-deoxy-L-lyxo-4-hexulose to yield dTDP-L-rhamnose.</text>
</comment>
<feature type="domain" description="RmlD-like substrate binding" evidence="7">
    <location>
        <begin position="1"/>
        <end position="296"/>
    </location>
</feature>
<dbReference type="InterPro" id="IPR005913">
    <property type="entry name" value="dTDP_dehydrorham_reduct"/>
</dbReference>
<dbReference type="Pfam" id="PF04321">
    <property type="entry name" value="RmlD_sub_bind"/>
    <property type="match status" value="1"/>
</dbReference>
<keyword evidence="6" id="KW-0521">NADP</keyword>
<comment type="cofactor">
    <cofactor evidence="6">
        <name>Mg(2+)</name>
        <dbReference type="ChEBI" id="CHEBI:18420"/>
    </cofactor>
    <text evidence="6">Binds 1 Mg(2+) ion per monomer.</text>
</comment>
<evidence type="ECO:0000256" key="2">
    <source>
        <dbReference type="ARBA" id="ARBA00010944"/>
    </source>
</evidence>
<dbReference type="RefSeq" id="WP_311190098.1">
    <property type="nucleotide sequence ID" value="NZ_CP115541.1"/>
</dbReference>
<dbReference type="EMBL" id="CP115541">
    <property type="protein sequence ID" value="WNH50797.1"/>
    <property type="molecule type" value="Genomic_DNA"/>
</dbReference>
<proteinExistence type="inferred from homology"/>
<comment type="pathway">
    <text evidence="1 6">Carbohydrate biosynthesis; dTDP-L-rhamnose biosynthesis.</text>
</comment>
<keyword evidence="9" id="KW-1185">Reference proteome</keyword>
<dbReference type="Gene3D" id="3.40.50.720">
    <property type="entry name" value="NAD(P)-binding Rossmann-like Domain"/>
    <property type="match status" value="1"/>
</dbReference>
<dbReference type="CDD" id="cd05254">
    <property type="entry name" value="dTDP_HR_like_SDR_e"/>
    <property type="match status" value="1"/>
</dbReference>
<dbReference type="Gene3D" id="3.90.25.10">
    <property type="entry name" value="UDP-galactose 4-epimerase, domain 1"/>
    <property type="match status" value="1"/>
</dbReference>
<dbReference type="NCBIfam" id="TIGR01214">
    <property type="entry name" value="rmlD"/>
    <property type="match status" value="1"/>
</dbReference>
<evidence type="ECO:0000256" key="6">
    <source>
        <dbReference type="RuleBase" id="RU364082"/>
    </source>
</evidence>
<dbReference type="SUPFAM" id="SSF51735">
    <property type="entry name" value="NAD(P)-binding Rossmann-fold domains"/>
    <property type="match status" value="1"/>
</dbReference>
<evidence type="ECO:0000313" key="8">
    <source>
        <dbReference type="EMBL" id="WNH50797.1"/>
    </source>
</evidence>
<evidence type="ECO:0000256" key="5">
    <source>
        <dbReference type="ARBA" id="ARBA00048200"/>
    </source>
</evidence>